<dbReference type="Proteomes" id="UP000823636">
    <property type="component" value="Unassembled WGS sequence"/>
</dbReference>
<dbReference type="InterPro" id="IPR000182">
    <property type="entry name" value="GNAT_dom"/>
</dbReference>
<dbReference type="GO" id="GO:0034069">
    <property type="term" value="F:aminoglycoside N-acetyltransferase activity"/>
    <property type="evidence" value="ECO:0007669"/>
    <property type="project" value="TreeGrafter"/>
</dbReference>
<evidence type="ECO:0000313" key="2">
    <source>
        <dbReference type="EMBL" id="MBO8438714.1"/>
    </source>
</evidence>
<dbReference type="Gene3D" id="3.40.630.30">
    <property type="match status" value="1"/>
</dbReference>
<name>A0A9D9E370_9BACT</name>
<dbReference type="EMBL" id="JADIMW010000078">
    <property type="protein sequence ID" value="MBO8438714.1"/>
    <property type="molecule type" value="Genomic_DNA"/>
</dbReference>
<dbReference type="SUPFAM" id="SSF55729">
    <property type="entry name" value="Acyl-CoA N-acyltransferases (Nat)"/>
    <property type="match status" value="1"/>
</dbReference>
<proteinExistence type="predicted"/>
<dbReference type="AlphaFoldDB" id="A0A9D9E370"/>
<dbReference type="Pfam" id="PF00583">
    <property type="entry name" value="Acetyltransf_1"/>
    <property type="match status" value="1"/>
</dbReference>
<gene>
    <name evidence="2" type="ORF">IAC54_07455</name>
</gene>
<feature type="domain" description="N-acetyltransferase" evidence="1">
    <location>
        <begin position="1"/>
        <end position="135"/>
    </location>
</feature>
<sequence length="228" mass="24823">MDGIGEKDFGDMMRLWRECFGDDEAYVRDYLLSWRPKGKSFVKRADGHIVAAADVHLFGCDGTDVAYIFGVMTDRRYRGRGLASSLVAEILESVRNAGCCLAMLIAGDDSLAEWYKGFGFSSRFAEPVSLVSSDGSFDFGTGCSELNRVQFRIADVAAYLALYSERTGSSFSVAVSDSAIEENNGFFTVENGTVLRSANGTGAAVTVPQLADLYPPCLSHFSYVGRRV</sequence>
<evidence type="ECO:0000259" key="1">
    <source>
        <dbReference type="PROSITE" id="PS51186"/>
    </source>
</evidence>
<evidence type="ECO:0000313" key="3">
    <source>
        <dbReference type="Proteomes" id="UP000823636"/>
    </source>
</evidence>
<reference evidence="2" key="1">
    <citation type="submission" date="2020-10" db="EMBL/GenBank/DDBJ databases">
        <authorList>
            <person name="Gilroy R."/>
        </authorList>
    </citation>
    <scope>NUCLEOTIDE SEQUENCE</scope>
    <source>
        <strain evidence="2">G3-4614</strain>
    </source>
</reference>
<organism evidence="2 3">
    <name type="scientific">Candidatus Caccoplasma merdipullorum</name>
    <dbReference type="NCBI Taxonomy" id="2840718"/>
    <lineage>
        <taxon>Bacteria</taxon>
        <taxon>Pseudomonadati</taxon>
        <taxon>Bacteroidota</taxon>
        <taxon>Bacteroidia</taxon>
        <taxon>Bacteroidales</taxon>
        <taxon>Bacteroidaceae</taxon>
        <taxon>Bacteroidaceae incertae sedis</taxon>
        <taxon>Candidatus Caccoplasma</taxon>
    </lineage>
</organism>
<reference evidence="2" key="2">
    <citation type="journal article" date="2021" name="PeerJ">
        <title>Extensive microbial diversity within the chicken gut microbiome revealed by metagenomics and culture.</title>
        <authorList>
            <person name="Gilroy R."/>
            <person name="Ravi A."/>
            <person name="Getino M."/>
            <person name="Pursley I."/>
            <person name="Horton D.L."/>
            <person name="Alikhan N.F."/>
            <person name="Baker D."/>
            <person name="Gharbi K."/>
            <person name="Hall N."/>
            <person name="Watson M."/>
            <person name="Adriaenssens E.M."/>
            <person name="Foster-Nyarko E."/>
            <person name="Jarju S."/>
            <person name="Secka A."/>
            <person name="Antonio M."/>
            <person name="Oren A."/>
            <person name="Chaudhuri R.R."/>
            <person name="La Ragione R."/>
            <person name="Hildebrand F."/>
            <person name="Pallen M.J."/>
        </authorList>
    </citation>
    <scope>NUCLEOTIDE SEQUENCE</scope>
    <source>
        <strain evidence="2">G3-4614</strain>
    </source>
</reference>
<comment type="caution">
    <text evidence="2">The sequence shown here is derived from an EMBL/GenBank/DDBJ whole genome shotgun (WGS) entry which is preliminary data.</text>
</comment>
<dbReference type="CDD" id="cd04301">
    <property type="entry name" value="NAT_SF"/>
    <property type="match status" value="1"/>
</dbReference>
<dbReference type="PANTHER" id="PTHR37817:SF1">
    <property type="entry name" value="N-ACETYLTRANSFERASE EIS"/>
    <property type="match status" value="1"/>
</dbReference>
<accession>A0A9D9E370</accession>
<protein>
    <submittedName>
        <fullName evidence="2">GNAT family N-acetyltransferase</fullName>
    </submittedName>
</protein>
<dbReference type="InterPro" id="IPR016181">
    <property type="entry name" value="Acyl_CoA_acyltransferase"/>
</dbReference>
<dbReference type="InterPro" id="IPR051554">
    <property type="entry name" value="Acetyltransferase_Eis"/>
</dbReference>
<dbReference type="PROSITE" id="PS51186">
    <property type="entry name" value="GNAT"/>
    <property type="match status" value="1"/>
</dbReference>
<dbReference type="PANTHER" id="PTHR37817">
    <property type="entry name" value="N-ACETYLTRANSFERASE EIS"/>
    <property type="match status" value="1"/>
</dbReference>
<dbReference type="GO" id="GO:0030649">
    <property type="term" value="P:aminoglycoside antibiotic catabolic process"/>
    <property type="evidence" value="ECO:0007669"/>
    <property type="project" value="TreeGrafter"/>
</dbReference>